<comment type="cofactor">
    <cofactor evidence="1">
        <name>FAD</name>
        <dbReference type="ChEBI" id="CHEBI:57692"/>
    </cofactor>
</comment>
<dbReference type="AlphaFoldDB" id="A0A319DU68"/>
<comment type="similarity">
    <text evidence="2">Belongs to the FAD-binding monooxygenase family.</text>
</comment>
<dbReference type="Gene3D" id="3.50.50.60">
    <property type="entry name" value="FAD/NAD(P)-binding domain"/>
    <property type="match status" value="2"/>
</dbReference>
<proteinExistence type="inferred from homology"/>
<dbReference type="GO" id="GO:0004499">
    <property type="term" value="F:N,N-dimethylaniline monooxygenase activity"/>
    <property type="evidence" value="ECO:0007669"/>
    <property type="project" value="InterPro"/>
</dbReference>
<evidence type="ECO:0000256" key="5">
    <source>
        <dbReference type="ARBA" id="ARBA00022857"/>
    </source>
</evidence>
<keyword evidence="4" id="KW-0274">FAD</keyword>
<dbReference type="STRING" id="1448320.A0A319DU68"/>
<keyword evidence="9" id="KW-1185">Reference proteome</keyword>
<dbReference type="PANTHER" id="PTHR43098:SF3">
    <property type="entry name" value="L-ORNITHINE N(5)-MONOOXYGENASE-RELATED"/>
    <property type="match status" value="1"/>
</dbReference>
<evidence type="ECO:0000256" key="7">
    <source>
        <dbReference type="ARBA" id="ARBA00023033"/>
    </source>
</evidence>
<gene>
    <name evidence="8" type="ORF">BO71DRAFT_394041</name>
</gene>
<keyword evidence="5" id="KW-0521">NADP</keyword>
<evidence type="ECO:0000256" key="4">
    <source>
        <dbReference type="ARBA" id="ARBA00022827"/>
    </source>
</evidence>
<dbReference type="OrthoDB" id="66881at2759"/>
<evidence type="ECO:0000256" key="3">
    <source>
        <dbReference type="ARBA" id="ARBA00022630"/>
    </source>
</evidence>
<dbReference type="Pfam" id="PF00743">
    <property type="entry name" value="FMO-like"/>
    <property type="match status" value="1"/>
</dbReference>
<dbReference type="EMBL" id="KZ825799">
    <property type="protein sequence ID" value="PYH99814.1"/>
    <property type="molecule type" value="Genomic_DNA"/>
</dbReference>
<evidence type="ECO:0000256" key="1">
    <source>
        <dbReference type="ARBA" id="ARBA00001974"/>
    </source>
</evidence>
<dbReference type="GO" id="GO:0050660">
    <property type="term" value="F:flavin adenine dinucleotide binding"/>
    <property type="evidence" value="ECO:0007669"/>
    <property type="project" value="InterPro"/>
</dbReference>
<evidence type="ECO:0000256" key="6">
    <source>
        <dbReference type="ARBA" id="ARBA00023002"/>
    </source>
</evidence>
<dbReference type="VEuPathDB" id="FungiDB:BO71DRAFT_394041"/>
<evidence type="ECO:0000313" key="9">
    <source>
        <dbReference type="Proteomes" id="UP000247810"/>
    </source>
</evidence>
<evidence type="ECO:0000256" key="2">
    <source>
        <dbReference type="ARBA" id="ARBA00010139"/>
    </source>
</evidence>
<dbReference type="GO" id="GO:0050661">
    <property type="term" value="F:NADP binding"/>
    <property type="evidence" value="ECO:0007669"/>
    <property type="project" value="InterPro"/>
</dbReference>
<dbReference type="PANTHER" id="PTHR43098">
    <property type="entry name" value="L-ORNITHINE N(5)-MONOOXYGENASE-RELATED"/>
    <property type="match status" value="1"/>
</dbReference>
<name>A0A319DU68_9EURO</name>
<protein>
    <submittedName>
        <fullName evidence="8">FAD/NAD(P)-binding domain-containing protein</fullName>
    </submittedName>
</protein>
<reference evidence="8 9" key="1">
    <citation type="submission" date="2018-02" db="EMBL/GenBank/DDBJ databases">
        <title>The genomes of Aspergillus section Nigri reveals drivers in fungal speciation.</title>
        <authorList>
            <consortium name="DOE Joint Genome Institute"/>
            <person name="Vesth T.C."/>
            <person name="Nybo J."/>
            <person name="Theobald S."/>
            <person name="Brandl J."/>
            <person name="Frisvad J.C."/>
            <person name="Nielsen K.F."/>
            <person name="Lyhne E.K."/>
            <person name="Kogle M.E."/>
            <person name="Kuo A."/>
            <person name="Riley R."/>
            <person name="Clum A."/>
            <person name="Nolan M."/>
            <person name="Lipzen A."/>
            <person name="Salamov A."/>
            <person name="Henrissat B."/>
            <person name="Wiebenga A."/>
            <person name="De vries R.P."/>
            <person name="Grigoriev I.V."/>
            <person name="Mortensen U.H."/>
            <person name="Andersen M.R."/>
            <person name="Baker S.E."/>
        </authorList>
    </citation>
    <scope>NUCLEOTIDE SEQUENCE [LARGE SCALE GENOMIC DNA]</scope>
    <source>
        <strain evidence="8 9">CBS 707.79</strain>
    </source>
</reference>
<sequence length="540" mass="61018">MASTATTQHDVIIVGAGFSGIFLLYSLRKLGFSCRIYEAGNNIGGTWQTNIYPGVRVDTESWHYQFSMPEVWEDWSWSEKYPSGEEIRRYFAHIEKKLKIKKDVEFQTRVVGAQFEREMSRWRIETEDGRVTESQFLVACPGSIEKRYTPDFPGLNKFKGGIYHSSRWPREGVDIKGKKVAVIGTGCSGIQIIQEVAKEADTLTVFQRTPNLAMPMRQIQILESEQKFAKVLYPHLFRDRGRNLTGNTAEFIPKRTFDASPEERRARLEDNWKEGGFVPLLGGYADFLMDPEANREVYDFWASKTRARIHDPRKRDILAPLDPPFPIAAKRSCLEANYYEVFNQSNVHLVNVREDPVVEFQPYGIATSSGAFHELDAVVLATGFDAVTGSLTNMGLRNTEGKPLKEEWEDGAQTYLGLTINGYPNMFHVYGVHGPTGFSNGPTSIEMQGRLIIDAIQRMRANGLAYVEATPEAAVAWTRKADEIANATLLPKADSWYMGANIPGKKRQMLNFVGGLPMYEQLCTEALSKWDGFRLESLAN</sequence>
<keyword evidence="3" id="KW-0285">Flavoprotein</keyword>
<dbReference type="InterPro" id="IPR036188">
    <property type="entry name" value="FAD/NAD-bd_sf"/>
</dbReference>
<organism evidence="8 9">
    <name type="scientific">Aspergillus ellipticus CBS 707.79</name>
    <dbReference type="NCBI Taxonomy" id="1448320"/>
    <lineage>
        <taxon>Eukaryota</taxon>
        <taxon>Fungi</taxon>
        <taxon>Dikarya</taxon>
        <taxon>Ascomycota</taxon>
        <taxon>Pezizomycotina</taxon>
        <taxon>Eurotiomycetes</taxon>
        <taxon>Eurotiomycetidae</taxon>
        <taxon>Eurotiales</taxon>
        <taxon>Aspergillaceae</taxon>
        <taxon>Aspergillus</taxon>
        <taxon>Aspergillus subgen. Circumdati</taxon>
    </lineage>
</organism>
<dbReference type="Proteomes" id="UP000247810">
    <property type="component" value="Unassembled WGS sequence"/>
</dbReference>
<accession>A0A319DU68</accession>
<evidence type="ECO:0000313" key="8">
    <source>
        <dbReference type="EMBL" id="PYH99814.1"/>
    </source>
</evidence>
<dbReference type="SUPFAM" id="SSF51905">
    <property type="entry name" value="FAD/NAD(P)-binding domain"/>
    <property type="match status" value="1"/>
</dbReference>
<dbReference type="InterPro" id="IPR020946">
    <property type="entry name" value="Flavin_mOase-like"/>
</dbReference>
<dbReference type="InterPro" id="IPR050775">
    <property type="entry name" value="FAD-binding_Monooxygenases"/>
</dbReference>
<keyword evidence="7" id="KW-0503">Monooxygenase</keyword>
<keyword evidence="6" id="KW-0560">Oxidoreductase</keyword>